<protein>
    <submittedName>
        <fullName evidence="3">Tetratricopeptide domain protein</fullName>
    </submittedName>
</protein>
<feature type="repeat" description="TPR" evidence="1">
    <location>
        <begin position="123"/>
        <end position="156"/>
    </location>
</feature>
<dbReference type="eggNOG" id="COG0457">
    <property type="taxonomic scope" value="Bacteria"/>
</dbReference>
<accession>C7LU05</accession>
<evidence type="ECO:0000256" key="1">
    <source>
        <dbReference type="PROSITE-ProRule" id="PRU00339"/>
    </source>
</evidence>
<dbReference type="Gene3D" id="1.25.40.10">
    <property type="entry name" value="Tetratricopeptide repeat domain"/>
    <property type="match status" value="1"/>
</dbReference>
<dbReference type="PANTHER" id="PTHR12558">
    <property type="entry name" value="CELL DIVISION CYCLE 16,23,27"/>
    <property type="match status" value="1"/>
</dbReference>
<dbReference type="AlphaFoldDB" id="C7LU05"/>
<keyword evidence="1" id="KW-0802">TPR repeat</keyword>
<keyword evidence="2" id="KW-0732">Signal</keyword>
<evidence type="ECO:0000313" key="4">
    <source>
        <dbReference type="Proteomes" id="UP000002216"/>
    </source>
</evidence>
<name>C7LU05_DESBD</name>
<evidence type="ECO:0000256" key="2">
    <source>
        <dbReference type="SAM" id="SignalP"/>
    </source>
</evidence>
<dbReference type="KEGG" id="dba:Dbac_1535"/>
<dbReference type="RefSeq" id="WP_015773719.1">
    <property type="nucleotide sequence ID" value="NC_013173.1"/>
</dbReference>
<gene>
    <name evidence="3" type="ordered locus">Dbac_1535</name>
</gene>
<dbReference type="EMBL" id="CP001629">
    <property type="protein sequence ID" value="ACU89628.1"/>
    <property type="molecule type" value="Genomic_DNA"/>
</dbReference>
<dbReference type="InterPro" id="IPR019734">
    <property type="entry name" value="TPR_rpt"/>
</dbReference>
<dbReference type="SUPFAM" id="SSF48452">
    <property type="entry name" value="TPR-like"/>
    <property type="match status" value="1"/>
</dbReference>
<dbReference type="SMART" id="SM00028">
    <property type="entry name" value="TPR"/>
    <property type="match status" value="3"/>
</dbReference>
<dbReference type="InterPro" id="IPR011990">
    <property type="entry name" value="TPR-like_helical_dom_sf"/>
</dbReference>
<reference evidence="3 4" key="1">
    <citation type="journal article" date="2009" name="Stand. Genomic Sci.">
        <title>Complete genome sequence of Desulfomicrobium baculatum type strain (X).</title>
        <authorList>
            <person name="Copeland A."/>
            <person name="Spring S."/>
            <person name="Goker M."/>
            <person name="Schneider S."/>
            <person name="Lapidus A."/>
            <person name="Del Rio T.G."/>
            <person name="Tice H."/>
            <person name="Cheng J.F."/>
            <person name="Chen F."/>
            <person name="Nolan M."/>
            <person name="Bruce D."/>
            <person name="Goodwin L."/>
            <person name="Pitluck S."/>
            <person name="Ivanova N."/>
            <person name="Mavrommatis K."/>
            <person name="Ovchinnikova G."/>
            <person name="Pati A."/>
            <person name="Chen A."/>
            <person name="Palaniappan K."/>
            <person name="Land M."/>
            <person name="Hauser L."/>
            <person name="Chang Y.J."/>
            <person name="Jeffries C.C."/>
            <person name="Meincke L."/>
            <person name="Sims D."/>
            <person name="Brettin T."/>
            <person name="Detter J.C."/>
            <person name="Han C."/>
            <person name="Chain P."/>
            <person name="Bristow J."/>
            <person name="Eisen J.A."/>
            <person name="Markowitz V."/>
            <person name="Hugenholtz P."/>
            <person name="Kyrpides N.C."/>
            <person name="Klenk H.P."/>
            <person name="Lucas S."/>
        </authorList>
    </citation>
    <scope>NUCLEOTIDE SEQUENCE [LARGE SCALE GENOMIC DNA]</scope>
    <source>
        <strain evidence="4">DSM 4028 / VKM B-1378 / X</strain>
    </source>
</reference>
<dbReference type="OrthoDB" id="5430410at2"/>
<dbReference type="STRING" id="525897.Dbac_1535"/>
<dbReference type="PROSITE" id="PS51257">
    <property type="entry name" value="PROKAR_LIPOPROTEIN"/>
    <property type="match status" value="1"/>
</dbReference>
<sequence length="322" mass="36105">MKIFLPTCLTLLLLAMAGCADVKSTFVGQYYLNAAEYAQGRSAFTSKLSENPDDPILNYYMARFELGADNPEAARPFIEKAVRLAPDNADYRFWEGVTWWALMEPDKEKAAYEKALAINPEHLSANLYLGHNELDRGKNAVALDYYAHVLRMDPEEPQALFNTAVALDRLGRSPEMRRAMKQYLDLYPDGPMARLGTDMLNRNGDFSWRNHMLGLRTVTLKSIEFEADSAALTEDSKDSLAVLGSILAIKQDLDLHVVVYAKGNSTLARQRALAIRGYVSGMHPEVSPKRLIPSWFDQPEIIKIDGRSHAKAESVSIFTNVQ</sequence>
<dbReference type="PROSITE" id="PS50005">
    <property type="entry name" value="TPR"/>
    <property type="match status" value="1"/>
</dbReference>
<proteinExistence type="predicted"/>
<dbReference type="PANTHER" id="PTHR12558:SF13">
    <property type="entry name" value="CELL DIVISION CYCLE PROTEIN 27 HOMOLOG"/>
    <property type="match status" value="1"/>
</dbReference>
<dbReference type="Pfam" id="PF13432">
    <property type="entry name" value="TPR_16"/>
    <property type="match status" value="2"/>
</dbReference>
<dbReference type="Proteomes" id="UP000002216">
    <property type="component" value="Chromosome"/>
</dbReference>
<feature type="chain" id="PRO_5002978820" evidence="2">
    <location>
        <begin position="21"/>
        <end position="322"/>
    </location>
</feature>
<keyword evidence="4" id="KW-1185">Reference proteome</keyword>
<organism evidence="3 4">
    <name type="scientific">Desulfomicrobium baculatum (strain DSM 4028 / VKM B-1378 / X)</name>
    <name type="common">Desulfovibrio baculatus</name>
    <dbReference type="NCBI Taxonomy" id="525897"/>
    <lineage>
        <taxon>Bacteria</taxon>
        <taxon>Pseudomonadati</taxon>
        <taxon>Thermodesulfobacteriota</taxon>
        <taxon>Desulfovibrionia</taxon>
        <taxon>Desulfovibrionales</taxon>
        <taxon>Desulfomicrobiaceae</taxon>
        <taxon>Desulfomicrobium</taxon>
    </lineage>
</organism>
<evidence type="ECO:0000313" key="3">
    <source>
        <dbReference type="EMBL" id="ACU89628.1"/>
    </source>
</evidence>
<feature type="signal peptide" evidence="2">
    <location>
        <begin position="1"/>
        <end position="20"/>
    </location>
</feature>
<dbReference type="HOGENOM" id="CLU_873535_0_0_7"/>